<keyword evidence="1" id="KW-0560">Oxidoreductase</keyword>
<organism evidence="3 4">
    <name type="scientific">Saccharothrix carnea</name>
    <dbReference type="NCBI Taxonomy" id="1280637"/>
    <lineage>
        <taxon>Bacteria</taxon>
        <taxon>Bacillati</taxon>
        <taxon>Actinomycetota</taxon>
        <taxon>Actinomycetes</taxon>
        <taxon>Pseudonocardiales</taxon>
        <taxon>Pseudonocardiaceae</taxon>
        <taxon>Saccharothrix</taxon>
    </lineage>
</organism>
<accession>A0A2P8HWW0</accession>
<dbReference type="Proteomes" id="UP000241118">
    <property type="component" value="Unassembled WGS sequence"/>
</dbReference>
<proteinExistence type="predicted"/>
<dbReference type="PANTHER" id="PTHR35176">
    <property type="entry name" value="HEME OXYGENASE HI_0854-RELATED"/>
    <property type="match status" value="1"/>
</dbReference>
<gene>
    <name evidence="3" type="ORF">B0I31_12357</name>
</gene>
<dbReference type="InterPro" id="IPR052019">
    <property type="entry name" value="F420H2_bilvrd_red/Heme_oxyg"/>
</dbReference>
<evidence type="ECO:0000313" key="4">
    <source>
        <dbReference type="Proteomes" id="UP000241118"/>
    </source>
</evidence>
<name>A0A2P8HWW0_SACCR</name>
<evidence type="ECO:0000256" key="1">
    <source>
        <dbReference type="ARBA" id="ARBA00023002"/>
    </source>
</evidence>
<protein>
    <submittedName>
        <fullName evidence="3">PPOX class probable F420-dependent enzyme</fullName>
    </submittedName>
</protein>
<dbReference type="AlphaFoldDB" id="A0A2P8HWW0"/>
<keyword evidence="4" id="KW-1185">Reference proteome</keyword>
<dbReference type="InterPro" id="IPR012349">
    <property type="entry name" value="Split_barrel_FMN-bd"/>
</dbReference>
<evidence type="ECO:0000313" key="3">
    <source>
        <dbReference type="EMBL" id="PSL50699.1"/>
    </source>
</evidence>
<feature type="domain" description="Pyridoxamine 5'-phosphate oxidase N-terminal" evidence="2">
    <location>
        <begin position="6"/>
        <end position="127"/>
    </location>
</feature>
<dbReference type="GO" id="GO:0070967">
    <property type="term" value="F:coenzyme F420 binding"/>
    <property type="evidence" value="ECO:0007669"/>
    <property type="project" value="TreeGrafter"/>
</dbReference>
<dbReference type="SUPFAM" id="SSF50475">
    <property type="entry name" value="FMN-binding split barrel"/>
    <property type="match status" value="1"/>
</dbReference>
<dbReference type="PANTHER" id="PTHR35176:SF6">
    <property type="entry name" value="HEME OXYGENASE HI_0854-RELATED"/>
    <property type="match status" value="1"/>
</dbReference>
<dbReference type="OrthoDB" id="162914at2"/>
<reference evidence="3 4" key="1">
    <citation type="submission" date="2018-03" db="EMBL/GenBank/DDBJ databases">
        <title>Genomic Encyclopedia of Type Strains, Phase III (KMG-III): the genomes of soil and plant-associated and newly described type strains.</title>
        <authorList>
            <person name="Whitman W."/>
        </authorList>
    </citation>
    <scope>NUCLEOTIDE SEQUENCE [LARGE SCALE GENOMIC DNA]</scope>
    <source>
        <strain evidence="3 4">CGMCC 4.7097</strain>
    </source>
</reference>
<dbReference type="NCBIfam" id="TIGR03618">
    <property type="entry name" value="Rv1155_F420"/>
    <property type="match status" value="1"/>
</dbReference>
<dbReference type="Pfam" id="PF01243">
    <property type="entry name" value="PNPOx_N"/>
    <property type="match status" value="1"/>
</dbReference>
<sequence length="131" mass="14228">MAVTLSESARALVDGRNYSVLATLNPDGSPQTSVVWVTRDGDDLLFSTLRDRAKERNLRRDPRASVSVWSTADPEVYAEVRGTVTIVEDTDRALANALSHKYTGEDFPADAPGKVRVVLRLTPTKVTGNAA</sequence>
<dbReference type="InterPro" id="IPR019920">
    <property type="entry name" value="F420-binding_dom_put"/>
</dbReference>
<evidence type="ECO:0000259" key="2">
    <source>
        <dbReference type="Pfam" id="PF01243"/>
    </source>
</evidence>
<dbReference type="RefSeq" id="WP_106620097.1">
    <property type="nucleotide sequence ID" value="NZ_PYAX01000023.1"/>
</dbReference>
<dbReference type="GO" id="GO:0005829">
    <property type="term" value="C:cytosol"/>
    <property type="evidence" value="ECO:0007669"/>
    <property type="project" value="TreeGrafter"/>
</dbReference>
<dbReference type="Gene3D" id="2.30.110.10">
    <property type="entry name" value="Electron Transport, Fmn-binding Protein, Chain A"/>
    <property type="match status" value="1"/>
</dbReference>
<dbReference type="InterPro" id="IPR011576">
    <property type="entry name" value="Pyridox_Oxase_N"/>
</dbReference>
<comment type="caution">
    <text evidence="3">The sequence shown here is derived from an EMBL/GenBank/DDBJ whole genome shotgun (WGS) entry which is preliminary data.</text>
</comment>
<dbReference type="EMBL" id="PYAX01000023">
    <property type="protein sequence ID" value="PSL50699.1"/>
    <property type="molecule type" value="Genomic_DNA"/>
</dbReference>
<dbReference type="GO" id="GO:0016627">
    <property type="term" value="F:oxidoreductase activity, acting on the CH-CH group of donors"/>
    <property type="evidence" value="ECO:0007669"/>
    <property type="project" value="TreeGrafter"/>
</dbReference>